<name>A0A423FKP5_9PSED</name>
<organism evidence="1 2">
    <name type="scientific">Pseudomonas poae</name>
    <dbReference type="NCBI Taxonomy" id="200451"/>
    <lineage>
        <taxon>Bacteria</taxon>
        <taxon>Pseudomonadati</taxon>
        <taxon>Pseudomonadota</taxon>
        <taxon>Gammaproteobacteria</taxon>
        <taxon>Pseudomonadales</taxon>
        <taxon>Pseudomonadaceae</taxon>
        <taxon>Pseudomonas</taxon>
    </lineage>
</organism>
<dbReference type="AlphaFoldDB" id="A0A423FKP5"/>
<dbReference type="EMBL" id="MOAY01000015">
    <property type="protein sequence ID" value="ROM59212.1"/>
    <property type="molecule type" value="Genomic_DNA"/>
</dbReference>
<accession>A0A423FKP5</accession>
<dbReference type="Proteomes" id="UP000284656">
    <property type="component" value="Unassembled WGS sequence"/>
</dbReference>
<gene>
    <name evidence="1" type="ORF">BK648_00985</name>
</gene>
<protein>
    <submittedName>
        <fullName evidence="1">Uncharacterized protein</fullName>
    </submittedName>
</protein>
<evidence type="ECO:0000313" key="2">
    <source>
        <dbReference type="Proteomes" id="UP000284656"/>
    </source>
</evidence>
<proteinExistence type="predicted"/>
<evidence type="ECO:0000313" key="1">
    <source>
        <dbReference type="EMBL" id="ROM59212.1"/>
    </source>
</evidence>
<reference evidence="1 2" key="1">
    <citation type="submission" date="2016-10" db="EMBL/GenBank/DDBJ databases">
        <title>Comparative genome analysis of multiple Pseudomonas spp. focuses on biocontrol and plant growth promoting traits.</title>
        <authorList>
            <person name="Tao X.-Y."/>
            <person name="Taylor C.G."/>
        </authorList>
    </citation>
    <scope>NUCLEOTIDE SEQUENCE [LARGE SCALE GENOMIC DNA]</scope>
    <source>
        <strain evidence="1 2">29G9</strain>
    </source>
</reference>
<sequence length="161" mass="17466">MVAVPLVQNNSSPSPAQPLAGQRVGFAQHYVRGVDHEPVEHSAAFLCALHVLRKAGVHLVPVPAQHMDDTPRLSLHTRNEIDDHVLEYRLDALVSDGHSAAFHGACWSGYPRLEATLKEGGRLYFYGSRWSRDSLKALVRGYTNNVACLTAGRGGTGSGVE</sequence>
<comment type="caution">
    <text evidence="1">The sequence shown here is derived from an EMBL/GenBank/DDBJ whole genome shotgun (WGS) entry which is preliminary data.</text>
</comment>